<evidence type="ECO:0000256" key="6">
    <source>
        <dbReference type="ARBA" id="ARBA00023136"/>
    </source>
</evidence>
<dbReference type="PANTHER" id="PTHR43227:SF7">
    <property type="entry name" value="ARABINOOLIGOSACCHARIDES TRANSPORT SYSTEM PERMEASE PROTEIN ARAP"/>
    <property type="match status" value="1"/>
</dbReference>
<evidence type="ECO:0000313" key="10">
    <source>
        <dbReference type="Proteomes" id="UP000033163"/>
    </source>
</evidence>
<keyword evidence="4 7" id="KW-0812">Transmembrane</keyword>
<evidence type="ECO:0000256" key="3">
    <source>
        <dbReference type="ARBA" id="ARBA00022475"/>
    </source>
</evidence>
<name>A0A0E3WIL2_9BACL</name>
<feature type="transmembrane region" description="Helical" evidence="7">
    <location>
        <begin position="86"/>
        <end position="107"/>
    </location>
</feature>
<feature type="transmembrane region" description="Helical" evidence="7">
    <location>
        <begin position="272"/>
        <end position="295"/>
    </location>
</feature>
<evidence type="ECO:0000259" key="8">
    <source>
        <dbReference type="PROSITE" id="PS50928"/>
    </source>
</evidence>
<feature type="transmembrane region" description="Helical" evidence="7">
    <location>
        <begin position="119"/>
        <end position="139"/>
    </location>
</feature>
<comment type="similarity">
    <text evidence="7">Belongs to the binding-protein-dependent transport system permease family.</text>
</comment>
<comment type="subcellular location">
    <subcellularLocation>
        <location evidence="1 7">Cell membrane</location>
        <topology evidence="1 7">Multi-pass membrane protein</topology>
    </subcellularLocation>
</comment>
<dbReference type="EMBL" id="LN831776">
    <property type="protein sequence ID" value="CQR57233.1"/>
    <property type="molecule type" value="Genomic_DNA"/>
</dbReference>
<dbReference type="GO" id="GO:0005886">
    <property type="term" value="C:plasma membrane"/>
    <property type="evidence" value="ECO:0007669"/>
    <property type="project" value="UniProtKB-SubCell"/>
</dbReference>
<protein>
    <submittedName>
        <fullName evidence="9">L-arabinose transport system permease protein AraP</fullName>
    </submittedName>
</protein>
<dbReference type="AlphaFoldDB" id="A0A0E3WIL2"/>
<evidence type="ECO:0000256" key="5">
    <source>
        <dbReference type="ARBA" id="ARBA00022989"/>
    </source>
</evidence>
<feature type="domain" description="ABC transmembrane type-1" evidence="8">
    <location>
        <begin position="80"/>
        <end position="296"/>
    </location>
</feature>
<keyword evidence="5 7" id="KW-1133">Transmembrane helix</keyword>
<proteinExistence type="inferred from homology"/>
<dbReference type="HOGENOM" id="CLU_016047_0_2_9"/>
<dbReference type="PROSITE" id="PS50928">
    <property type="entry name" value="ABC_TM1"/>
    <property type="match status" value="1"/>
</dbReference>
<evidence type="ECO:0000256" key="1">
    <source>
        <dbReference type="ARBA" id="ARBA00004651"/>
    </source>
</evidence>
<dbReference type="Proteomes" id="UP000033163">
    <property type="component" value="Chromosome I"/>
</dbReference>
<dbReference type="RefSeq" id="WP_020429056.1">
    <property type="nucleotide sequence ID" value="NZ_AGBD01000752.1"/>
</dbReference>
<dbReference type="KEGG" id="pri:PRIO_4831"/>
<sequence length="307" mass="34382">MQIERELTKNPRRSYQLGNSQKLAPYVFVFPFLLSFAVFFAYPLINAGVMSFQEVLPGEVTFTGLDNYRALWNEDFGAALYNSSRYTVWTLLLLIPVPMILAVLLNSKKMPWSNFFRSTLFIPALTSVVVAGVVFRLIFGELDGALMNSVLHLFGISSQRWLYSSSLGMFALLVLAGWRWIGINILYFLSALQSIPGELYEAAEIDGAGAFRKLIRITVPLLKPITIYVVTITIYGGYAMFTESYMLWAGKPSPQNIGLTIVGYIYQQGFQYFNLGFGSAIGITLLGITLLVSLLQLTLTGMFKKEE</sequence>
<keyword evidence="3" id="KW-1003">Cell membrane</keyword>
<dbReference type="PANTHER" id="PTHR43227">
    <property type="entry name" value="BLL4140 PROTEIN"/>
    <property type="match status" value="1"/>
</dbReference>
<evidence type="ECO:0000313" key="9">
    <source>
        <dbReference type="EMBL" id="CQR57233.1"/>
    </source>
</evidence>
<dbReference type="PATRIC" id="fig|1073571.4.peg.5189"/>
<feature type="transmembrane region" description="Helical" evidence="7">
    <location>
        <begin position="221"/>
        <end position="241"/>
    </location>
</feature>
<accession>A0A0E3WIL2</accession>
<dbReference type="InterPro" id="IPR050809">
    <property type="entry name" value="UgpAE/MalFG_permease"/>
</dbReference>
<organism evidence="9 10">
    <name type="scientific">Paenibacillus riograndensis SBR5</name>
    <dbReference type="NCBI Taxonomy" id="1073571"/>
    <lineage>
        <taxon>Bacteria</taxon>
        <taxon>Bacillati</taxon>
        <taxon>Bacillota</taxon>
        <taxon>Bacilli</taxon>
        <taxon>Bacillales</taxon>
        <taxon>Paenibacillaceae</taxon>
        <taxon>Paenibacillus</taxon>
        <taxon>Paenibacillus sonchi group</taxon>
    </lineage>
</organism>
<gene>
    <name evidence="9" type="primary">araP</name>
    <name evidence="9" type="ORF">PRIO_4831</name>
</gene>
<feature type="transmembrane region" description="Helical" evidence="7">
    <location>
        <begin position="23"/>
        <end position="45"/>
    </location>
</feature>
<keyword evidence="6 7" id="KW-0472">Membrane</keyword>
<keyword evidence="2 7" id="KW-0813">Transport</keyword>
<feature type="transmembrane region" description="Helical" evidence="7">
    <location>
        <begin position="161"/>
        <end position="181"/>
    </location>
</feature>
<dbReference type="CDD" id="cd06261">
    <property type="entry name" value="TM_PBP2"/>
    <property type="match status" value="1"/>
</dbReference>
<reference evidence="10" key="1">
    <citation type="submission" date="2015-03" db="EMBL/GenBank/DDBJ databases">
        <authorList>
            <person name="Wibberg D."/>
        </authorList>
    </citation>
    <scope>NUCLEOTIDE SEQUENCE [LARGE SCALE GENOMIC DNA]</scope>
</reference>
<evidence type="ECO:0000256" key="2">
    <source>
        <dbReference type="ARBA" id="ARBA00022448"/>
    </source>
</evidence>
<dbReference type="SUPFAM" id="SSF161098">
    <property type="entry name" value="MetI-like"/>
    <property type="match status" value="1"/>
</dbReference>
<dbReference type="InterPro" id="IPR000515">
    <property type="entry name" value="MetI-like"/>
</dbReference>
<dbReference type="Gene3D" id="1.10.3720.10">
    <property type="entry name" value="MetI-like"/>
    <property type="match status" value="1"/>
</dbReference>
<evidence type="ECO:0000256" key="7">
    <source>
        <dbReference type="RuleBase" id="RU363032"/>
    </source>
</evidence>
<dbReference type="InterPro" id="IPR035906">
    <property type="entry name" value="MetI-like_sf"/>
</dbReference>
<evidence type="ECO:0000256" key="4">
    <source>
        <dbReference type="ARBA" id="ARBA00022692"/>
    </source>
</evidence>
<dbReference type="Pfam" id="PF00528">
    <property type="entry name" value="BPD_transp_1"/>
    <property type="match status" value="1"/>
</dbReference>
<dbReference type="GO" id="GO:0055085">
    <property type="term" value="P:transmembrane transport"/>
    <property type="evidence" value="ECO:0007669"/>
    <property type="project" value="InterPro"/>
</dbReference>